<evidence type="ECO:0000313" key="2">
    <source>
        <dbReference type="EMBL" id="TBO36445.1"/>
    </source>
</evidence>
<name>A0A4Q9H5Q7_9SPHI</name>
<dbReference type="InterPro" id="IPR025960">
    <property type="entry name" value="RVT_N"/>
</dbReference>
<dbReference type="EMBL" id="SIXF01000047">
    <property type="protein sequence ID" value="TBO36445.1"/>
    <property type="molecule type" value="Genomic_DNA"/>
</dbReference>
<accession>A0A4Q9H5Q7</accession>
<evidence type="ECO:0000313" key="3">
    <source>
        <dbReference type="Proteomes" id="UP000291819"/>
    </source>
</evidence>
<organism evidence="2 3">
    <name type="scientific">Pedobacter kyonggii</name>
    <dbReference type="NCBI Taxonomy" id="1926871"/>
    <lineage>
        <taxon>Bacteria</taxon>
        <taxon>Pseudomonadati</taxon>
        <taxon>Bacteroidota</taxon>
        <taxon>Sphingobacteriia</taxon>
        <taxon>Sphingobacteriales</taxon>
        <taxon>Sphingobacteriaceae</taxon>
        <taxon>Pedobacter</taxon>
    </lineage>
</organism>
<dbReference type="AlphaFoldDB" id="A0A4Q9H5Q7"/>
<dbReference type="Proteomes" id="UP000291819">
    <property type="component" value="Unassembled WGS sequence"/>
</dbReference>
<comment type="caution">
    <text evidence="2">The sequence shown here is derived from an EMBL/GenBank/DDBJ whole genome shotgun (WGS) entry which is preliminary data.</text>
</comment>
<proteinExistence type="predicted"/>
<feature type="domain" description="Reverse transcriptase N-terminal" evidence="1">
    <location>
        <begin position="13"/>
        <end position="42"/>
    </location>
</feature>
<reference evidence="2 3" key="1">
    <citation type="submission" date="2019-02" db="EMBL/GenBank/DDBJ databases">
        <title>Pedobacter kyonggii whole genome sequence analysis.</title>
        <authorList>
            <person name="Dahal R.H."/>
        </authorList>
    </citation>
    <scope>NUCLEOTIDE SEQUENCE [LARGE SCALE GENOMIC DNA]</scope>
    <source>
        <strain evidence="2 3">K-4-11-1</strain>
    </source>
</reference>
<dbReference type="Pfam" id="PF13655">
    <property type="entry name" value="RVT_N"/>
    <property type="match status" value="1"/>
</dbReference>
<protein>
    <recommendedName>
        <fullName evidence="1">Reverse transcriptase N-terminal domain-containing protein</fullName>
    </recommendedName>
</protein>
<sequence length="72" mass="8804">MNQTEKLRYECEWSKIDWNTTERAVFKLQKRIYRASLNDNKKGTYVSGRHLLSICRNRFLFMLYYSPFPFSL</sequence>
<dbReference type="RefSeq" id="WP_131032556.1">
    <property type="nucleotide sequence ID" value="NZ_SIXF01000047.1"/>
</dbReference>
<gene>
    <name evidence="2" type="ORF">EYS08_24615</name>
</gene>
<keyword evidence="3" id="KW-1185">Reference proteome</keyword>
<evidence type="ECO:0000259" key="1">
    <source>
        <dbReference type="Pfam" id="PF13655"/>
    </source>
</evidence>